<organism evidence="2 3">
    <name type="scientific">Actinokineospora spheciospongiae</name>
    <dbReference type="NCBI Taxonomy" id="909613"/>
    <lineage>
        <taxon>Bacteria</taxon>
        <taxon>Bacillati</taxon>
        <taxon>Actinomycetota</taxon>
        <taxon>Actinomycetes</taxon>
        <taxon>Pseudonocardiales</taxon>
        <taxon>Pseudonocardiaceae</taxon>
        <taxon>Actinokineospora</taxon>
    </lineage>
</organism>
<dbReference type="Gene3D" id="3.40.50.2000">
    <property type="entry name" value="Glycogen Phosphorylase B"/>
    <property type="match status" value="1"/>
</dbReference>
<feature type="domain" description="Erythromycin biosynthesis protein CIII-like C-terminal" evidence="1">
    <location>
        <begin position="40"/>
        <end position="119"/>
    </location>
</feature>
<reference evidence="2 3" key="1">
    <citation type="journal article" date="2014" name="Genome Announc.">
        <title>Draft Genome Sequence of the Antitrypanosomally Active Sponge-Associated Bacterium Actinokineospora sp. Strain EG49.</title>
        <authorList>
            <person name="Harjes J."/>
            <person name="Ryu T."/>
            <person name="Abdelmohsen U.R."/>
            <person name="Moitinho-Silva L."/>
            <person name="Horn H."/>
            <person name="Ravasi T."/>
            <person name="Hentschel U."/>
        </authorList>
    </citation>
    <scope>NUCLEOTIDE SEQUENCE [LARGE SCALE GENOMIC DNA]</scope>
    <source>
        <strain evidence="2 3">EG49</strain>
    </source>
</reference>
<keyword evidence="3" id="KW-1185">Reference proteome</keyword>
<evidence type="ECO:0000259" key="1">
    <source>
        <dbReference type="Pfam" id="PF06722"/>
    </source>
</evidence>
<dbReference type="FunFam" id="3.40.50.2000:FF:000009">
    <property type="entry name" value="Sterol 3-beta-glucosyltransferase UGT80A2"/>
    <property type="match status" value="1"/>
</dbReference>
<evidence type="ECO:0000313" key="3">
    <source>
        <dbReference type="Proteomes" id="UP000019277"/>
    </source>
</evidence>
<dbReference type="EMBL" id="AYXG01000158">
    <property type="protein sequence ID" value="EWC60469.1"/>
    <property type="molecule type" value="Genomic_DNA"/>
</dbReference>
<dbReference type="Proteomes" id="UP000019277">
    <property type="component" value="Unassembled WGS sequence"/>
</dbReference>
<protein>
    <submittedName>
        <fullName evidence="2">UDP-glucose:sterol glucosyltransferase</fullName>
    </submittedName>
</protein>
<dbReference type="PANTHER" id="PTHR48050">
    <property type="entry name" value="STEROL 3-BETA-GLUCOSYLTRANSFERASE"/>
    <property type="match status" value="1"/>
</dbReference>
<keyword evidence="2" id="KW-0808">Transferase</keyword>
<gene>
    <name evidence="2" type="ORF">UO65_4236</name>
</gene>
<dbReference type="PATRIC" id="fig|909613.9.peg.4239"/>
<dbReference type="InterPro" id="IPR010610">
    <property type="entry name" value="EryCIII-like_C"/>
</dbReference>
<accession>W7J2W1</accession>
<dbReference type="InterPro" id="IPR050426">
    <property type="entry name" value="Glycosyltransferase_28"/>
</dbReference>
<evidence type="ECO:0000313" key="2">
    <source>
        <dbReference type="EMBL" id="EWC60469.1"/>
    </source>
</evidence>
<dbReference type="PANTHER" id="PTHR48050:SF13">
    <property type="entry name" value="STEROL 3-BETA-GLUCOSYLTRANSFERASE UGT80A2"/>
    <property type="match status" value="1"/>
</dbReference>
<dbReference type="AlphaFoldDB" id="W7J2W1"/>
<dbReference type="SUPFAM" id="SSF53756">
    <property type="entry name" value="UDP-Glycosyltransferase/glycogen phosphorylase"/>
    <property type="match status" value="1"/>
</dbReference>
<sequence length="152" mass="15757">MAGRDAPRTGRLVVEAVRAAGVRAVLATGWGGIASTGSTDVLVIDQAPHDRLFPRMSAVVHHGGGGTTAAALAAGVPQVVCPFVADQPHWAHRAHLLGVAPPSLRQQELTATAITTAVHDEAIRRRVEGVGRVVRAEDGVAQAVAALEHLVR</sequence>
<dbReference type="STRING" id="909613.UO65_4236"/>
<name>W7J2W1_9PSEU</name>
<comment type="caution">
    <text evidence="2">The sequence shown here is derived from an EMBL/GenBank/DDBJ whole genome shotgun (WGS) entry which is preliminary data.</text>
</comment>
<dbReference type="Pfam" id="PF06722">
    <property type="entry name" value="EryCIII-like_C"/>
    <property type="match status" value="1"/>
</dbReference>
<dbReference type="GO" id="GO:0016758">
    <property type="term" value="F:hexosyltransferase activity"/>
    <property type="evidence" value="ECO:0007669"/>
    <property type="project" value="UniProtKB-ARBA"/>
</dbReference>
<dbReference type="eggNOG" id="COG1819">
    <property type="taxonomic scope" value="Bacteria"/>
</dbReference>
<proteinExistence type="predicted"/>